<dbReference type="Pfam" id="PF03264">
    <property type="entry name" value="Cytochrom_NNT"/>
    <property type="match status" value="1"/>
</dbReference>
<reference evidence="17 18" key="1">
    <citation type="submission" date="2019-11" db="EMBL/GenBank/DDBJ databases">
        <title>Pseudodesulfovibrio alkaliphilus, sp. nov., an alkaliphilic sulfate-reducing bacteria from mud volcano of Taman peninsula, Russia.</title>
        <authorList>
            <person name="Frolova A."/>
            <person name="Merkel A.Y."/>
            <person name="Slobodkin A.I."/>
        </authorList>
    </citation>
    <scope>NUCLEOTIDE SEQUENCE [LARGE SCALE GENOMIC DNA]</scope>
    <source>
        <strain evidence="17 18">F-1</strain>
    </source>
</reference>
<feature type="binding site" evidence="13">
    <location>
        <position position="89"/>
    </location>
    <ligand>
        <name>a menaquinol</name>
        <dbReference type="ChEBI" id="CHEBI:18151"/>
    </ligand>
</feature>
<dbReference type="PANTHER" id="PTHR30333:SF1">
    <property type="entry name" value="CYTOCHROME C-TYPE PROTEIN NAPC"/>
    <property type="match status" value="1"/>
</dbReference>
<feature type="binding site" description="covalent" evidence="13">
    <location>
        <position position="119"/>
    </location>
    <ligand>
        <name>heme</name>
        <dbReference type="ChEBI" id="CHEBI:30413"/>
        <label>3</label>
    </ligand>
</feature>
<feature type="binding site" description="axial binding residue" evidence="14">
    <location>
        <position position="61"/>
    </location>
    <ligand>
        <name>heme</name>
        <dbReference type="ChEBI" id="CHEBI:30413"/>
        <label>3</label>
    </ligand>
    <ligandPart>
        <name>Fe</name>
        <dbReference type="ChEBI" id="CHEBI:18248"/>
    </ligandPart>
</feature>
<feature type="binding site" description="covalent" evidence="13">
    <location>
        <position position="138"/>
    </location>
    <ligand>
        <name>heme</name>
        <dbReference type="ChEBI" id="CHEBI:30413"/>
        <label>4</label>
    </ligand>
</feature>
<evidence type="ECO:0000256" key="5">
    <source>
        <dbReference type="ARBA" id="ARBA00022617"/>
    </source>
</evidence>
<feature type="domain" description="NapC/NirT cytochrome c N-terminal" evidence="16">
    <location>
        <begin position="20"/>
        <end position="98"/>
    </location>
</feature>
<proteinExistence type="inferred from homology"/>
<dbReference type="InterPro" id="IPR038266">
    <property type="entry name" value="NapC/NirT_cytc_sf"/>
</dbReference>
<organism evidence="17 18">
    <name type="scientific">Pseudodesulfovibrio alkaliphilus</name>
    <dbReference type="NCBI Taxonomy" id="2661613"/>
    <lineage>
        <taxon>Bacteria</taxon>
        <taxon>Pseudomonadati</taxon>
        <taxon>Thermodesulfobacteriota</taxon>
        <taxon>Desulfovibrionia</taxon>
        <taxon>Desulfovibrionales</taxon>
        <taxon>Desulfovibrionaceae</taxon>
    </lineage>
</organism>
<feature type="binding site" description="covalent" evidence="13">
    <location>
        <position position="116"/>
    </location>
    <ligand>
        <name>heme</name>
        <dbReference type="ChEBI" id="CHEBI:30413"/>
        <label>3</label>
    </ligand>
</feature>
<keyword evidence="6 15" id="KW-0812">Transmembrane</keyword>
<keyword evidence="3 12" id="KW-0813">Transport</keyword>
<evidence type="ECO:0000256" key="8">
    <source>
        <dbReference type="ARBA" id="ARBA00022982"/>
    </source>
</evidence>
<evidence type="ECO:0000256" key="1">
    <source>
        <dbReference type="ARBA" id="ARBA00004162"/>
    </source>
</evidence>
<evidence type="ECO:0000313" key="17">
    <source>
        <dbReference type="EMBL" id="MUM77366.1"/>
    </source>
</evidence>
<keyword evidence="11 15" id="KW-0472">Membrane</keyword>
<feature type="binding site" description="covalent" evidence="13">
    <location>
        <position position="66"/>
    </location>
    <ligand>
        <name>heme</name>
        <dbReference type="ChEBI" id="CHEBI:30413"/>
        <label>2</label>
    </ligand>
</feature>
<feature type="binding site" evidence="13">
    <location>
        <position position="67"/>
    </location>
    <ligand>
        <name>a menaquinol</name>
        <dbReference type="ChEBI" id="CHEBI:18151"/>
    </ligand>
</feature>
<evidence type="ECO:0000256" key="11">
    <source>
        <dbReference type="ARBA" id="ARBA00023136"/>
    </source>
</evidence>
<protein>
    <recommendedName>
        <fullName evidence="12">Cytochrome c-type protein</fullName>
    </recommendedName>
</protein>
<dbReference type="Gene3D" id="1.10.3820.10">
    <property type="entry name" value="Di-heme elbow motif domain"/>
    <property type="match status" value="1"/>
</dbReference>
<keyword evidence="18" id="KW-1185">Reference proteome</keyword>
<dbReference type="InterPro" id="IPR005126">
    <property type="entry name" value="NapC/NirT_cyt_c_N"/>
</dbReference>
<dbReference type="InterPro" id="IPR024717">
    <property type="entry name" value="NapC/NirT/NrfH"/>
</dbReference>
<feature type="binding site" description="covalent" evidence="13">
    <location>
        <position position="43"/>
    </location>
    <ligand>
        <name>heme</name>
        <dbReference type="ChEBI" id="CHEBI:30413"/>
        <label>1</label>
    </ligand>
</feature>
<evidence type="ECO:0000256" key="7">
    <source>
        <dbReference type="ARBA" id="ARBA00022723"/>
    </source>
</evidence>
<evidence type="ECO:0000256" key="6">
    <source>
        <dbReference type="ARBA" id="ARBA00022692"/>
    </source>
</evidence>
<dbReference type="GO" id="GO:0046872">
    <property type="term" value="F:metal ion binding"/>
    <property type="evidence" value="ECO:0007669"/>
    <property type="project" value="UniProtKB-KW"/>
</dbReference>
<evidence type="ECO:0000256" key="14">
    <source>
        <dbReference type="PIRSR" id="PIRSR000013-2"/>
    </source>
</evidence>
<keyword evidence="4" id="KW-1003">Cell membrane</keyword>
<feature type="binding site" description="covalent" evidence="13">
    <location>
        <position position="135"/>
    </location>
    <ligand>
        <name>heme</name>
        <dbReference type="ChEBI" id="CHEBI:30413"/>
        <label>4</label>
    </ligand>
</feature>
<dbReference type="SUPFAM" id="SSF48695">
    <property type="entry name" value="Multiheme cytochromes"/>
    <property type="match status" value="1"/>
</dbReference>
<comment type="subcellular location">
    <subcellularLocation>
        <location evidence="1">Cell membrane</location>
        <topology evidence="1">Single-pass membrane protein</topology>
    </subcellularLocation>
</comment>
<sequence length="158" mass="16914">MFFKKGDPGGPGWLYALLPGLGGVVLTVGVALAMHTTDQASFCGSCHSMSEAALTHQRSVHAKLACNECHAPYNLVAKVPFKTKEGMRDMYVTATSTIPDLIHPGGETRDVTQANCLRCHAETTSTVVMTSKPYCTDCHRSVPHMPKIPVAERSAADA</sequence>
<evidence type="ECO:0000256" key="13">
    <source>
        <dbReference type="PIRSR" id="PIRSR000013-1"/>
    </source>
</evidence>
<evidence type="ECO:0000256" key="4">
    <source>
        <dbReference type="ARBA" id="ARBA00022475"/>
    </source>
</evidence>
<feature type="binding site" description="covalent" evidence="13">
    <location>
        <position position="69"/>
    </location>
    <ligand>
        <name>heme</name>
        <dbReference type="ChEBI" id="CHEBI:30413"/>
        <label>2</label>
    </ligand>
</feature>
<dbReference type="PANTHER" id="PTHR30333">
    <property type="entry name" value="CYTOCHROME C-TYPE PROTEIN"/>
    <property type="match status" value="1"/>
</dbReference>
<dbReference type="InterPro" id="IPR051174">
    <property type="entry name" value="Cytochrome_c-type_ET"/>
</dbReference>
<feature type="binding site" description="axial binding residue" evidence="14">
    <location>
        <position position="70"/>
    </location>
    <ligand>
        <name>heme</name>
        <dbReference type="ChEBI" id="CHEBI:30413"/>
        <label>2</label>
    </ligand>
    <ligandPart>
        <name>Fe</name>
        <dbReference type="ChEBI" id="CHEBI:18248"/>
    </ligandPart>
</feature>
<accession>A0A7K1KMQ1</accession>
<gene>
    <name evidence="17" type="ORF">GKC30_06950</name>
</gene>
<comment type="similarity">
    <text evidence="2">Belongs to the NapC/NirT/NrfH family.</text>
</comment>
<dbReference type="GO" id="GO:0009055">
    <property type="term" value="F:electron transfer activity"/>
    <property type="evidence" value="ECO:0007669"/>
    <property type="project" value="TreeGrafter"/>
</dbReference>
<evidence type="ECO:0000256" key="9">
    <source>
        <dbReference type="ARBA" id="ARBA00022989"/>
    </source>
</evidence>
<dbReference type="EMBL" id="WODC01000003">
    <property type="protein sequence ID" value="MUM77366.1"/>
    <property type="molecule type" value="Genomic_DNA"/>
</dbReference>
<dbReference type="RefSeq" id="WP_155933425.1">
    <property type="nucleotide sequence ID" value="NZ_WODC01000003.1"/>
</dbReference>
<comment type="PTM">
    <text evidence="12">Binds 4 heme groups per subunit.</text>
</comment>
<keyword evidence="7 12" id="KW-0479">Metal-binding</keyword>
<feature type="binding site" description="axial binding residue" evidence="14">
    <location>
        <position position="139"/>
    </location>
    <ligand>
        <name>heme</name>
        <dbReference type="ChEBI" id="CHEBI:30413"/>
        <label>4</label>
    </ligand>
    <ligandPart>
        <name>Fe</name>
        <dbReference type="ChEBI" id="CHEBI:18248"/>
    </ligandPart>
</feature>
<evidence type="ECO:0000313" key="18">
    <source>
        <dbReference type="Proteomes" id="UP000461162"/>
    </source>
</evidence>
<name>A0A7K1KMQ1_9BACT</name>
<dbReference type="GO" id="GO:0019333">
    <property type="term" value="P:denitrification pathway"/>
    <property type="evidence" value="ECO:0007669"/>
    <property type="project" value="InterPro"/>
</dbReference>
<evidence type="ECO:0000256" key="12">
    <source>
        <dbReference type="PIRNR" id="PIRNR000013"/>
    </source>
</evidence>
<comment type="caution">
    <text evidence="17">The sequence shown here is derived from an EMBL/GenBank/DDBJ whole genome shotgun (WGS) entry which is preliminary data.</text>
</comment>
<evidence type="ECO:0000256" key="3">
    <source>
        <dbReference type="ARBA" id="ARBA00022448"/>
    </source>
</evidence>
<dbReference type="InterPro" id="IPR036280">
    <property type="entry name" value="Multihaem_cyt_sf"/>
</dbReference>
<evidence type="ECO:0000259" key="16">
    <source>
        <dbReference type="Pfam" id="PF03264"/>
    </source>
</evidence>
<keyword evidence="8 12" id="KW-0249">Electron transport</keyword>
<dbReference type="AlphaFoldDB" id="A0A7K1KMQ1"/>
<feature type="binding site" description="axial binding residue" evidence="14">
    <location>
        <position position="89"/>
    </location>
    <ligand>
        <name>heme</name>
        <dbReference type="ChEBI" id="CHEBI:30413"/>
        <label>1</label>
    </ligand>
    <ligandPart>
        <name>Fe</name>
        <dbReference type="ChEBI" id="CHEBI:18248"/>
    </ligandPart>
</feature>
<evidence type="ECO:0000256" key="15">
    <source>
        <dbReference type="SAM" id="Phobius"/>
    </source>
</evidence>
<dbReference type="Proteomes" id="UP000461162">
    <property type="component" value="Unassembled WGS sequence"/>
</dbReference>
<feature type="binding site" description="axial binding residue" evidence="14">
    <location>
        <position position="144"/>
    </location>
    <ligand>
        <name>heme</name>
        <dbReference type="ChEBI" id="CHEBI:30413"/>
        <label>2</label>
    </ligand>
    <ligandPart>
        <name>Fe</name>
        <dbReference type="ChEBI" id="CHEBI:18248"/>
    </ligandPart>
</feature>
<feature type="binding site" description="covalent" evidence="13">
    <location>
        <position position="46"/>
    </location>
    <ligand>
        <name>heme</name>
        <dbReference type="ChEBI" id="CHEBI:30413"/>
        <label>1</label>
    </ligand>
</feature>
<keyword evidence="9 15" id="KW-1133">Transmembrane helix</keyword>
<dbReference type="PIRSF" id="PIRSF000013">
    <property type="entry name" value="4_hem_cytochrm_NapC"/>
    <property type="match status" value="1"/>
</dbReference>
<feature type="binding site" evidence="13">
    <location>
        <position position="82"/>
    </location>
    <ligand>
        <name>a menaquinol</name>
        <dbReference type="ChEBI" id="CHEBI:18151"/>
    </ligand>
</feature>
<dbReference type="GO" id="GO:0009061">
    <property type="term" value="P:anaerobic respiration"/>
    <property type="evidence" value="ECO:0007669"/>
    <property type="project" value="TreeGrafter"/>
</dbReference>
<comment type="cofactor">
    <cofactor evidence="13">
        <name>heme</name>
        <dbReference type="ChEBI" id="CHEBI:30413"/>
    </cofactor>
    <text evidence="13">Binds 4 heme groups per subunit.</text>
</comment>
<dbReference type="GO" id="GO:0020037">
    <property type="term" value="F:heme binding"/>
    <property type="evidence" value="ECO:0007669"/>
    <property type="project" value="InterPro"/>
</dbReference>
<evidence type="ECO:0000256" key="2">
    <source>
        <dbReference type="ARBA" id="ARBA00007395"/>
    </source>
</evidence>
<feature type="transmembrane region" description="Helical" evidence="15">
    <location>
        <begin position="12"/>
        <end position="34"/>
    </location>
</feature>
<evidence type="ECO:0000256" key="10">
    <source>
        <dbReference type="ARBA" id="ARBA00023004"/>
    </source>
</evidence>
<dbReference type="GO" id="GO:0005886">
    <property type="term" value="C:plasma membrane"/>
    <property type="evidence" value="ECO:0007669"/>
    <property type="project" value="UniProtKB-SubCell"/>
</dbReference>
<keyword evidence="10 12" id="KW-0408">Iron</keyword>
<feature type="binding site" description="axial binding residue" evidence="14">
    <location>
        <position position="120"/>
    </location>
    <ligand>
        <name>heme</name>
        <dbReference type="ChEBI" id="CHEBI:30413"/>
        <label>3</label>
    </ligand>
    <ligandPart>
        <name>Fe</name>
        <dbReference type="ChEBI" id="CHEBI:18248"/>
    </ligandPart>
</feature>
<feature type="binding site" description="axial binding residue" evidence="14">
    <location>
        <position position="49"/>
    </location>
    <ligand>
        <name>heme</name>
        <dbReference type="ChEBI" id="CHEBI:30413"/>
        <label>1</label>
    </ligand>
    <ligandPart>
        <name>Fe</name>
        <dbReference type="ChEBI" id="CHEBI:18248"/>
    </ligandPart>
</feature>
<keyword evidence="5 12" id="KW-0349">Heme</keyword>